<reference evidence="2 3" key="2">
    <citation type="submission" date="2018-11" db="EMBL/GenBank/DDBJ databases">
        <authorList>
            <consortium name="Pathogen Informatics"/>
        </authorList>
    </citation>
    <scope>NUCLEOTIDE SEQUENCE [LARGE SCALE GENOMIC DNA]</scope>
    <source>
        <strain evidence="2 3">Egypt</strain>
    </source>
</reference>
<name>A0A183AZ67_9TREM</name>
<evidence type="ECO:0000313" key="4">
    <source>
        <dbReference type="WBParaSite" id="ECPE_0001228801-mRNA-1"/>
    </source>
</evidence>
<evidence type="ECO:0000256" key="1">
    <source>
        <dbReference type="SAM" id="MobiDB-lite"/>
    </source>
</evidence>
<keyword evidence="3" id="KW-1185">Reference proteome</keyword>
<evidence type="ECO:0000313" key="3">
    <source>
        <dbReference type="Proteomes" id="UP000272942"/>
    </source>
</evidence>
<evidence type="ECO:0000313" key="2">
    <source>
        <dbReference type="EMBL" id="VDP89519.1"/>
    </source>
</evidence>
<organism evidence="4">
    <name type="scientific">Echinostoma caproni</name>
    <dbReference type="NCBI Taxonomy" id="27848"/>
    <lineage>
        <taxon>Eukaryota</taxon>
        <taxon>Metazoa</taxon>
        <taxon>Spiralia</taxon>
        <taxon>Lophotrochozoa</taxon>
        <taxon>Platyhelminthes</taxon>
        <taxon>Trematoda</taxon>
        <taxon>Digenea</taxon>
        <taxon>Plagiorchiida</taxon>
        <taxon>Echinostomata</taxon>
        <taxon>Echinostomatoidea</taxon>
        <taxon>Echinostomatidae</taxon>
        <taxon>Echinostoma</taxon>
    </lineage>
</organism>
<feature type="compositionally biased region" description="Polar residues" evidence="1">
    <location>
        <begin position="133"/>
        <end position="144"/>
    </location>
</feature>
<dbReference type="EMBL" id="UZAN01052487">
    <property type="protein sequence ID" value="VDP89519.1"/>
    <property type="molecule type" value="Genomic_DNA"/>
</dbReference>
<proteinExistence type="predicted"/>
<gene>
    <name evidence="2" type="ORF">ECPE_LOCUS12251</name>
</gene>
<dbReference type="Proteomes" id="UP000272942">
    <property type="component" value="Unassembled WGS sequence"/>
</dbReference>
<dbReference type="WBParaSite" id="ECPE_0001228801-mRNA-1">
    <property type="protein sequence ID" value="ECPE_0001228801-mRNA-1"/>
    <property type="gene ID" value="ECPE_0001228801"/>
</dbReference>
<sequence>MYADDVTIWGTDTPGEHWVRHPSNSRRCLQPAAVQLTGQLRCYVSCPQTTIQSTCCVNRSGLNLLDFDWIEELGLAELSINGVCRDLKAPTVHQKPASRQTPDKSTPSTRNRLFRGREKDNDTDTNNRNQRDVPSNSTEGSISNYRPPDPPEFNVDGDTWVRHR</sequence>
<dbReference type="AlphaFoldDB" id="A0A183AZ67"/>
<reference evidence="4" key="1">
    <citation type="submission" date="2016-06" db="UniProtKB">
        <authorList>
            <consortium name="WormBaseParasite"/>
        </authorList>
    </citation>
    <scope>IDENTIFICATION</scope>
</reference>
<protein>
    <submittedName>
        <fullName evidence="4">Reverse transcriptase domain-containing protein</fullName>
    </submittedName>
</protein>
<feature type="compositionally biased region" description="Polar residues" evidence="1">
    <location>
        <begin position="97"/>
        <end position="111"/>
    </location>
</feature>
<feature type="region of interest" description="Disordered" evidence="1">
    <location>
        <begin position="90"/>
        <end position="164"/>
    </location>
</feature>
<accession>A0A183AZ67</accession>